<organism evidence="18 19">
    <name type="scientific">Pomacea canaliculata</name>
    <name type="common">Golden apple snail</name>
    <dbReference type="NCBI Taxonomy" id="400727"/>
    <lineage>
        <taxon>Eukaryota</taxon>
        <taxon>Metazoa</taxon>
        <taxon>Spiralia</taxon>
        <taxon>Lophotrochozoa</taxon>
        <taxon>Mollusca</taxon>
        <taxon>Gastropoda</taxon>
        <taxon>Caenogastropoda</taxon>
        <taxon>Architaenioglossa</taxon>
        <taxon>Ampullarioidea</taxon>
        <taxon>Ampullariidae</taxon>
        <taxon>Pomacea</taxon>
    </lineage>
</organism>
<dbReference type="GO" id="GO:0005743">
    <property type="term" value="C:mitochondrial inner membrane"/>
    <property type="evidence" value="ECO:0007669"/>
    <property type="project" value="UniProtKB-SubCell"/>
</dbReference>
<evidence type="ECO:0000256" key="16">
    <source>
        <dbReference type="ARBA" id="ARBA00032550"/>
    </source>
</evidence>
<dbReference type="PANTHER" id="PTHR13178">
    <property type="entry name" value="NADH-UBIQUINONE OXIDOREDUCTASE SGDH SUBUNIT"/>
    <property type="match status" value="1"/>
</dbReference>
<evidence type="ECO:0000256" key="3">
    <source>
        <dbReference type="ARBA" id="ARBA00007152"/>
    </source>
</evidence>
<evidence type="ECO:0000256" key="14">
    <source>
        <dbReference type="ARBA" id="ARBA00023136"/>
    </source>
</evidence>
<dbReference type="PANTHER" id="PTHR13178:SF0">
    <property type="entry name" value="NADH DEHYDROGENASE [UBIQUINONE] 1 BETA SUBCOMPLEX SUBUNIT 5, MITOCHONDRIAL"/>
    <property type="match status" value="1"/>
</dbReference>
<evidence type="ECO:0000256" key="1">
    <source>
        <dbReference type="ARBA" id="ARBA00003195"/>
    </source>
</evidence>
<comment type="subcellular location">
    <subcellularLocation>
        <location evidence="2">Mitochondrion inner membrane</location>
        <topology evidence="2">Single-pass membrane protein</topology>
    </subcellularLocation>
</comment>
<keyword evidence="9" id="KW-0999">Mitochondrion inner membrane</keyword>
<dbReference type="OMA" id="HHHMTIK"/>
<accession>A0A2T7PQ06</accession>
<evidence type="ECO:0000256" key="4">
    <source>
        <dbReference type="ARBA" id="ARBA00011533"/>
    </source>
</evidence>
<keyword evidence="10" id="KW-0809">Transit peptide</keyword>
<comment type="caution">
    <text evidence="18">The sequence shown here is derived from an EMBL/GenBank/DDBJ whole genome shotgun (WGS) entry which is preliminary data.</text>
</comment>
<proteinExistence type="inferred from homology"/>
<evidence type="ECO:0000256" key="15">
    <source>
        <dbReference type="ARBA" id="ARBA00032395"/>
    </source>
</evidence>
<dbReference type="AlphaFoldDB" id="A0A2T7PQ06"/>
<evidence type="ECO:0000256" key="9">
    <source>
        <dbReference type="ARBA" id="ARBA00022792"/>
    </source>
</evidence>
<dbReference type="OrthoDB" id="9995605at2759"/>
<keyword evidence="12 17" id="KW-1133">Transmembrane helix</keyword>
<comment type="subunit">
    <text evidence="4">Complex I is composed of 45 different subunits.</text>
</comment>
<comment type="similarity">
    <text evidence="3">Belongs to the complex I NDUFB5 subunit family.</text>
</comment>
<keyword evidence="13" id="KW-0496">Mitochondrion</keyword>
<gene>
    <name evidence="18" type="ORF">C0Q70_02420</name>
</gene>
<evidence type="ECO:0000256" key="10">
    <source>
        <dbReference type="ARBA" id="ARBA00022946"/>
    </source>
</evidence>
<dbReference type="Pfam" id="PF09781">
    <property type="entry name" value="NDUF_B5"/>
    <property type="match status" value="1"/>
</dbReference>
<evidence type="ECO:0000256" key="6">
    <source>
        <dbReference type="ARBA" id="ARBA00022448"/>
    </source>
</evidence>
<evidence type="ECO:0000256" key="11">
    <source>
        <dbReference type="ARBA" id="ARBA00022982"/>
    </source>
</evidence>
<sequence length="189" mass="22567">MVVMSLMRPALGQGLRTISLRCGIVACRVQQKSPPLSLARQMGSHNRMQVVPSRFEWERWKNDVHFYVFLGLVPMGLLITYCNLFIGQAELADIPEDYEPMPWEYHKGPIQRFFVKYIYEYPEKQYERTLHLLWEEGEKRKMRILDKKVRALMHDRQDYKGWYYTPVDKARIDYAKKAQEEWDEVKGTS</sequence>
<reference evidence="18 19" key="1">
    <citation type="submission" date="2018-04" db="EMBL/GenBank/DDBJ databases">
        <title>The genome of golden apple snail Pomacea canaliculata provides insight into stress tolerance and invasive adaptation.</title>
        <authorList>
            <person name="Liu C."/>
            <person name="Liu B."/>
            <person name="Ren Y."/>
            <person name="Zhang Y."/>
            <person name="Wang H."/>
            <person name="Li S."/>
            <person name="Jiang F."/>
            <person name="Yin L."/>
            <person name="Zhang G."/>
            <person name="Qian W."/>
            <person name="Fan W."/>
        </authorList>
    </citation>
    <scope>NUCLEOTIDE SEQUENCE [LARGE SCALE GENOMIC DNA]</scope>
    <source>
        <strain evidence="18">SZHN2017</strain>
        <tissue evidence="18">Muscle</tissue>
    </source>
</reference>
<evidence type="ECO:0000256" key="13">
    <source>
        <dbReference type="ARBA" id="ARBA00023128"/>
    </source>
</evidence>
<evidence type="ECO:0000256" key="17">
    <source>
        <dbReference type="SAM" id="Phobius"/>
    </source>
</evidence>
<keyword evidence="6" id="KW-0813">Transport</keyword>
<keyword evidence="8 17" id="KW-0812">Transmembrane</keyword>
<evidence type="ECO:0000313" key="18">
    <source>
        <dbReference type="EMBL" id="PVD35457.1"/>
    </source>
</evidence>
<dbReference type="STRING" id="400727.A0A2T7PQ06"/>
<evidence type="ECO:0000256" key="5">
    <source>
        <dbReference type="ARBA" id="ARBA00015175"/>
    </source>
</evidence>
<evidence type="ECO:0000256" key="2">
    <source>
        <dbReference type="ARBA" id="ARBA00004434"/>
    </source>
</evidence>
<keyword evidence="7" id="KW-0679">Respiratory chain</keyword>
<evidence type="ECO:0000256" key="7">
    <source>
        <dbReference type="ARBA" id="ARBA00022660"/>
    </source>
</evidence>
<keyword evidence="11" id="KW-0249">Electron transport</keyword>
<feature type="transmembrane region" description="Helical" evidence="17">
    <location>
        <begin position="64"/>
        <end position="86"/>
    </location>
</feature>
<dbReference type="Proteomes" id="UP000245119">
    <property type="component" value="Linkage Group LG2"/>
</dbReference>
<keyword evidence="19" id="KW-1185">Reference proteome</keyword>
<evidence type="ECO:0000313" key="19">
    <source>
        <dbReference type="Proteomes" id="UP000245119"/>
    </source>
</evidence>
<evidence type="ECO:0000256" key="12">
    <source>
        <dbReference type="ARBA" id="ARBA00022989"/>
    </source>
</evidence>
<dbReference type="InterPro" id="IPR019173">
    <property type="entry name" value="NADH_UbQ_OxRdtase_B5_su"/>
</dbReference>
<protein>
    <recommendedName>
        <fullName evidence="5">NADH dehydrogenase [ubiquinone] 1 beta subcomplex subunit 5, mitochondrial</fullName>
    </recommendedName>
    <alternativeName>
        <fullName evidence="16">Complex I-SGDH</fullName>
    </alternativeName>
    <alternativeName>
        <fullName evidence="15">NADH-ubiquinone oxidoreductase SGDH subunit</fullName>
    </alternativeName>
</protein>
<comment type="function">
    <text evidence="1">Accessory subunit of the mitochondrial membrane respiratory chain NADH dehydrogenase (Complex I), that is believed not to be involved in catalysis. Complex I functions in the transfer of electrons from NADH to the respiratory chain. The immediate electron acceptor for the enzyme is believed to be ubiquinone.</text>
</comment>
<keyword evidence="14 17" id="KW-0472">Membrane</keyword>
<dbReference type="EMBL" id="PZQS01000002">
    <property type="protein sequence ID" value="PVD35457.1"/>
    <property type="molecule type" value="Genomic_DNA"/>
</dbReference>
<evidence type="ECO:0000256" key="8">
    <source>
        <dbReference type="ARBA" id="ARBA00022692"/>
    </source>
</evidence>
<name>A0A2T7PQ06_POMCA</name>